<evidence type="ECO:0000313" key="2">
    <source>
        <dbReference type="EMBL" id="MBP3954424.1"/>
    </source>
</evidence>
<protein>
    <submittedName>
        <fullName evidence="2">DUF1559 domain-containing protein</fullName>
    </submittedName>
</protein>
<dbReference type="Pfam" id="PF07963">
    <property type="entry name" value="N_methyl"/>
    <property type="match status" value="1"/>
</dbReference>
<dbReference type="InterPro" id="IPR011453">
    <property type="entry name" value="DUF1559"/>
</dbReference>
<organism evidence="2 3">
    <name type="scientific">Gemmata palustris</name>
    <dbReference type="NCBI Taxonomy" id="2822762"/>
    <lineage>
        <taxon>Bacteria</taxon>
        <taxon>Pseudomonadati</taxon>
        <taxon>Planctomycetota</taxon>
        <taxon>Planctomycetia</taxon>
        <taxon>Gemmatales</taxon>
        <taxon>Gemmataceae</taxon>
        <taxon>Gemmata</taxon>
    </lineage>
</organism>
<accession>A0ABS5BL58</accession>
<dbReference type="PANTHER" id="PTHR30093:SF2">
    <property type="entry name" value="TYPE II SECRETION SYSTEM PROTEIN H"/>
    <property type="match status" value="1"/>
</dbReference>
<sequence>MRLRSAFTLIELLVVIAIIAILIGLLLPAVQKVRAAAARMKCQNNLKQLGLALYNHDSTYQKLPSAGTRGGASAGLTASTYAFSVQARCLPFVEQENLQKLIDFTQPVLGGSPLGFTNPAAKVVVSLLICPSDSQAPLGTVGSFGTNLAGTNYMANTGSGTTDGTTRAYYDPAFPTDGVFWFDSSVRITDITDGTSNTVILSESLLGPGGTAATGPMSGLPKPYRVAAALSAGRSRVGTAPGGVSPMFTEGDIQGATSWDGTRGFPWIWGQASATLFNAYLLPNSPSPDGLAHNRGWFAARSAHTGGVNVCLGDGSVRFVRDSISLDTWRGLSTRAGSEVLGDY</sequence>
<dbReference type="Gene3D" id="3.30.700.10">
    <property type="entry name" value="Glycoprotein, Type 4 Pilin"/>
    <property type="match status" value="1"/>
</dbReference>
<keyword evidence="3" id="KW-1185">Reference proteome</keyword>
<evidence type="ECO:0000313" key="3">
    <source>
        <dbReference type="Proteomes" id="UP000676565"/>
    </source>
</evidence>
<dbReference type="Proteomes" id="UP000676565">
    <property type="component" value="Unassembled WGS sequence"/>
</dbReference>
<proteinExistence type="predicted"/>
<dbReference type="SUPFAM" id="SSF54523">
    <property type="entry name" value="Pili subunits"/>
    <property type="match status" value="1"/>
</dbReference>
<dbReference type="NCBIfam" id="TIGR04294">
    <property type="entry name" value="pre_pil_HX9DG"/>
    <property type="match status" value="1"/>
</dbReference>
<feature type="domain" description="DUF1559" evidence="1">
    <location>
        <begin position="31"/>
        <end position="325"/>
    </location>
</feature>
<evidence type="ECO:0000259" key="1">
    <source>
        <dbReference type="Pfam" id="PF07596"/>
    </source>
</evidence>
<dbReference type="PANTHER" id="PTHR30093">
    <property type="entry name" value="GENERAL SECRETION PATHWAY PROTEIN G"/>
    <property type="match status" value="1"/>
</dbReference>
<dbReference type="RefSeq" id="WP_210652553.1">
    <property type="nucleotide sequence ID" value="NZ_JAGKQQ010000001.1"/>
</dbReference>
<reference evidence="2 3" key="1">
    <citation type="submission" date="2021-04" db="EMBL/GenBank/DDBJ databases">
        <authorList>
            <person name="Ivanova A."/>
        </authorList>
    </citation>
    <scope>NUCLEOTIDE SEQUENCE [LARGE SCALE GENOMIC DNA]</scope>
    <source>
        <strain evidence="2 3">G18</strain>
    </source>
</reference>
<dbReference type="InterPro" id="IPR045584">
    <property type="entry name" value="Pilin-like"/>
</dbReference>
<name>A0ABS5BL58_9BACT</name>
<dbReference type="Pfam" id="PF07596">
    <property type="entry name" value="SBP_bac_10"/>
    <property type="match status" value="1"/>
</dbReference>
<dbReference type="NCBIfam" id="TIGR02532">
    <property type="entry name" value="IV_pilin_GFxxxE"/>
    <property type="match status" value="1"/>
</dbReference>
<dbReference type="EMBL" id="JAGKQQ010000001">
    <property type="protein sequence ID" value="MBP3954424.1"/>
    <property type="molecule type" value="Genomic_DNA"/>
</dbReference>
<comment type="caution">
    <text evidence="2">The sequence shown here is derived from an EMBL/GenBank/DDBJ whole genome shotgun (WGS) entry which is preliminary data.</text>
</comment>
<dbReference type="InterPro" id="IPR027558">
    <property type="entry name" value="Pre_pil_HX9DG_C"/>
</dbReference>
<gene>
    <name evidence="2" type="ORF">J8F10_03855</name>
</gene>
<dbReference type="InterPro" id="IPR012902">
    <property type="entry name" value="N_methyl_site"/>
</dbReference>